<dbReference type="SUPFAM" id="SSF52047">
    <property type="entry name" value="RNI-like"/>
    <property type="match status" value="1"/>
</dbReference>
<reference evidence="1" key="2">
    <citation type="submission" date="2015-06" db="UniProtKB">
        <authorList>
            <consortium name="EnsemblMetazoa"/>
        </authorList>
    </citation>
    <scope>IDENTIFICATION</scope>
</reference>
<organism evidence="1 2">
    <name type="scientific">Tetranychus urticae</name>
    <name type="common">Two-spotted spider mite</name>
    <dbReference type="NCBI Taxonomy" id="32264"/>
    <lineage>
        <taxon>Eukaryota</taxon>
        <taxon>Metazoa</taxon>
        <taxon>Ecdysozoa</taxon>
        <taxon>Arthropoda</taxon>
        <taxon>Chelicerata</taxon>
        <taxon>Arachnida</taxon>
        <taxon>Acari</taxon>
        <taxon>Acariformes</taxon>
        <taxon>Trombidiformes</taxon>
        <taxon>Prostigmata</taxon>
        <taxon>Eleutherengona</taxon>
        <taxon>Raphignathae</taxon>
        <taxon>Tetranychoidea</taxon>
        <taxon>Tetranychidae</taxon>
        <taxon>Tetranychus</taxon>
    </lineage>
</organism>
<dbReference type="SUPFAM" id="SSF81383">
    <property type="entry name" value="F-box domain"/>
    <property type="match status" value="1"/>
</dbReference>
<keyword evidence="2" id="KW-1185">Reference proteome</keyword>
<dbReference type="Proteomes" id="UP000015104">
    <property type="component" value="Unassembled WGS sequence"/>
</dbReference>
<dbReference type="EMBL" id="CAEY01000481">
    <property type="status" value="NOT_ANNOTATED_CDS"/>
    <property type="molecule type" value="Genomic_DNA"/>
</dbReference>
<dbReference type="HOGENOM" id="CLU_029073_0_0_1"/>
<accession>T1JTQ1</accession>
<name>T1JTQ1_TETUR</name>
<dbReference type="InterPro" id="IPR036047">
    <property type="entry name" value="F-box-like_dom_sf"/>
</dbReference>
<protein>
    <recommendedName>
        <fullName evidence="3">F-box domain-containing protein</fullName>
    </recommendedName>
</protein>
<gene>
    <name evidence="1" type="primary">107370084</name>
</gene>
<reference evidence="2" key="1">
    <citation type="submission" date="2011-08" db="EMBL/GenBank/DDBJ databases">
        <authorList>
            <person name="Rombauts S."/>
        </authorList>
    </citation>
    <scope>NUCLEOTIDE SEQUENCE</scope>
    <source>
        <strain evidence="2">London</strain>
    </source>
</reference>
<evidence type="ECO:0000313" key="1">
    <source>
        <dbReference type="EnsemblMetazoa" id="tetur01g14990.1"/>
    </source>
</evidence>
<proteinExistence type="predicted"/>
<dbReference type="Gene3D" id="3.80.10.10">
    <property type="entry name" value="Ribonuclease Inhibitor"/>
    <property type="match status" value="1"/>
</dbReference>
<dbReference type="InterPro" id="IPR032675">
    <property type="entry name" value="LRR_dom_sf"/>
</dbReference>
<evidence type="ECO:0008006" key="3">
    <source>
        <dbReference type="Google" id="ProtNLM"/>
    </source>
</evidence>
<dbReference type="EnsemblMetazoa" id="tetur01g14990.1">
    <property type="protein sequence ID" value="tetur01g14990.1"/>
    <property type="gene ID" value="tetur01g14990"/>
</dbReference>
<evidence type="ECO:0000313" key="2">
    <source>
        <dbReference type="Proteomes" id="UP000015104"/>
    </source>
</evidence>
<sequence>MSIDKLPDDCLILIFQNLHELDDVLNCYSINLRWKQLIYHHRLVHVKYLYYFDFNNFFGIKPKLSLDTIYFYKNNELKETDLASLFPNVKVFSICEPLQLKLKKKTLCKFLADARKLKGLINISWLFSGEVIDRCKNLEMLATDYLSPCLLRYGPGRKIKQLHLMGHRLDAFRYDAKYFPNLKRLNIYNDDGRSEGMYNGPKLEKLKILELGLTSEDGCDEYYGFEFMNFCPALESAYLWIKSNKHIVSRSTVNYNMRDLVLIYKSGCEQEWNSLRTLLMRYPNLKHLALRENFRIFDHHVEELVELMPNLELLDFRGSDGITRKSLNFVQQLAEKHDRTIRLYCNANGKQMAVDLPHISRDNDYIVKEFDFMRHCFVKKFVNLPYLMGV</sequence>
<dbReference type="AlphaFoldDB" id="T1JTQ1"/>